<dbReference type="SUPFAM" id="SSF51556">
    <property type="entry name" value="Metallo-dependent hydrolases"/>
    <property type="match status" value="1"/>
</dbReference>
<protein>
    <recommendedName>
        <fullName evidence="2">Amidohydrolase-related domain-containing protein</fullName>
    </recommendedName>
</protein>
<dbReference type="AlphaFoldDB" id="A0A382PHG4"/>
<dbReference type="InterPro" id="IPR032466">
    <property type="entry name" value="Metal_Hydrolase"/>
</dbReference>
<evidence type="ECO:0000256" key="1">
    <source>
        <dbReference type="ARBA" id="ARBA00038310"/>
    </source>
</evidence>
<comment type="similarity">
    <text evidence="1">Belongs to the metallo-dependent hydrolases superfamily.</text>
</comment>
<evidence type="ECO:0000313" key="3">
    <source>
        <dbReference type="EMBL" id="SVC72277.1"/>
    </source>
</evidence>
<dbReference type="Gene3D" id="3.20.20.140">
    <property type="entry name" value="Metal-dependent hydrolases"/>
    <property type="match status" value="1"/>
</dbReference>
<dbReference type="InterPro" id="IPR052350">
    <property type="entry name" value="Metallo-dep_Lactonases"/>
</dbReference>
<dbReference type="GO" id="GO:0016787">
    <property type="term" value="F:hydrolase activity"/>
    <property type="evidence" value="ECO:0007669"/>
    <property type="project" value="InterPro"/>
</dbReference>
<dbReference type="Pfam" id="PF04909">
    <property type="entry name" value="Amidohydro_2"/>
    <property type="match status" value="1"/>
</dbReference>
<dbReference type="EMBL" id="UINC01107128">
    <property type="protein sequence ID" value="SVC72277.1"/>
    <property type="molecule type" value="Genomic_DNA"/>
</dbReference>
<feature type="non-terminal residue" evidence="3">
    <location>
        <position position="219"/>
    </location>
</feature>
<dbReference type="PANTHER" id="PTHR43569">
    <property type="entry name" value="AMIDOHYDROLASE"/>
    <property type="match status" value="1"/>
</dbReference>
<accession>A0A382PHG4</accession>
<reference evidence="3" key="1">
    <citation type="submission" date="2018-05" db="EMBL/GenBank/DDBJ databases">
        <authorList>
            <person name="Lanie J.A."/>
            <person name="Ng W.-L."/>
            <person name="Kazmierczak K.M."/>
            <person name="Andrzejewski T.M."/>
            <person name="Davidsen T.M."/>
            <person name="Wayne K.J."/>
            <person name="Tettelin H."/>
            <person name="Glass J.I."/>
            <person name="Rusch D."/>
            <person name="Podicherti R."/>
            <person name="Tsui H.-C.T."/>
            <person name="Winkler M.E."/>
        </authorList>
    </citation>
    <scope>NUCLEOTIDE SEQUENCE</scope>
</reference>
<name>A0A382PHG4_9ZZZZ</name>
<proteinExistence type="inferred from homology"/>
<gene>
    <name evidence="3" type="ORF">METZ01_LOCUS325131</name>
</gene>
<sequence length="219" mass="23997">MANPDPFFFTDSDKHNAWLNQVVEDILEPGLPIIDAHHHLWLRNPPPYLALEYYEDISTGHNVVASVFAQCHSMYRQDGPEDFKPVGESEFISGIAAMSDSGAFGDMQICKAMFGAVDLRLGDGIKPVLEAHEIASGGRFRGVRAAANHYPGFHSSVDDPHYLQQSSVRSAIACLAGRGHSLDCWVYHTQLNQVADLAMAFPDLTIILNHFGVPILGGP</sequence>
<organism evidence="3">
    <name type="scientific">marine metagenome</name>
    <dbReference type="NCBI Taxonomy" id="408172"/>
    <lineage>
        <taxon>unclassified sequences</taxon>
        <taxon>metagenomes</taxon>
        <taxon>ecological metagenomes</taxon>
    </lineage>
</organism>
<feature type="domain" description="Amidohydrolase-related" evidence="2">
    <location>
        <begin position="34"/>
        <end position="214"/>
    </location>
</feature>
<evidence type="ECO:0000259" key="2">
    <source>
        <dbReference type="Pfam" id="PF04909"/>
    </source>
</evidence>
<dbReference type="InterPro" id="IPR006680">
    <property type="entry name" value="Amidohydro-rel"/>
</dbReference>
<dbReference type="PANTHER" id="PTHR43569:SF1">
    <property type="entry name" value="BLL3371 PROTEIN"/>
    <property type="match status" value="1"/>
</dbReference>